<evidence type="ECO:0000256" key="1">
    <source>
        <dbReference type="SAM" id="SignalP"/>
    </source>
</evidence>
<evidence type="ECO:0000313" key="2">
    <source>
        <dbReference type="EMBL" id="KAF2420530.1"/>
    </source>
</evidence>
<evidence type="ECO:0000313" key="3">
    <source>
        <dbReference type="Proteomes" id="UP000800235"/>
    </source>
</evidence>
<accession>A0A9P4NGU2</accession>
<keyword evidence="3" id="KW-1185">Reference proteome</keyword>
<organism evidence="2 3">
    <name type="scientific">Tothia fuscella</name>
    <dbReference type="NCBI Taxonomy" id="1048955"/>
    <lineage>
        <taxon>Eukaryota</taxon>
        <taxon>Fungi</taxon>
        <taxon>Dikarya</taxon>
        <taxon>Ascomycota</taxon>
        <taxon>Pezizomycotina</taxon>
        <taxon>Dothideomycetes</taxon>
        <taxon>Pleosporomycetidae</taxon>
        <taxon>Venturiales</taxon>
        <taxon>Cylindrosympodiaceae</taxon>
        <taxon>Tothia</taxon>
    </lineage>
</organism>
<name>A0A9P4NGU2_9PEZI</name>
<dbReference type="EMBL" id="MU007109">
    <property type="protein sequence ID" value="KAF2420530.1"/>
    <property type="molecule type" value="Genomic_DNA"/>
</dbReference>
<dbReference type="Proteomes" id="UP000800235">
    <property type="component" value="Unassembled WGS sequence"/>
</dbReference>
<proteinExistence type="predicted"/>
<feature type="chain" id="PRO_5040234591" description="Cyanovirin-N domain-containing protein" evidence="1">
    <location>
        <begin position="22"/>
        <end position="127"/>
    </location>
</feature>
<comment type="caution">
    <text evidence="2">The sequence shown here is derived from an EMBL/GenBank/DDBJ whole genome shotgun (WGS) entry which is preliminary data.</text>
</comment>
<protein>
    <recommendedName>
        <fullName evidence="4">Cyanovirin-N domain-containing protein</fullName>
    </recommendedName>
</protein>
<reference evidence="2" key="1">
    <citation type="journal article" date="2020" name="Stud. Mycol.">
        <title>101 Dothideomycetes genomes: a test case for predicting lifestyles and emergence of pathogens.</title>
        <authorList>
            <person name="Haridas S."/>
            <person name="Albert R."/>
            <person name="Binder M."/>
            <person name="Bloem J."/>
            <person name="Labutti K."/>
            <person name="Salamov A."/>
            <person name="Andreopoulos B."/>
            <person name="Baker S."/>
            <person name="Barry K."/>
            <person name="Bills G."/>
            <person name="Bluhm B."/>
            <person name="Cannon C."/>
            <person name="Castanera R."/>
            <person name="Culley D."/>
            <person name="Daum C."/>
            <person name="Ezra D."/>
            <person name="Gonzalez J."/>
            <person name="Henrissat B."/>
            <person name="Kuo A."/>
            <person name="Liang C."/>
            <person name="Lipzen A."/>
            <person name="Lutzoni F."/>
            <person name="Magnuson J."/>
            <person name="Mondo S."/>
            <person name="Nolan M."/>
            <person name="Ohm R."/>
            <person name="Pangilinan J."/>
            <person name="Park H.-J."/>
            <person name="Ramirez L."/>
            <person name="Alfaro M."/>
            <person name="Sun H."/>
            <person name="Tritt A."/>
            <person name="Yoshinaga Y."/>
            <person name="Zwiers L.-H."/>
            <person name="Turgeon B."/>
            <person name="Goodwin S."/>
            <person name="Spatafora J."/>
            <person name="Crous P."/>
            <person name="Grigoriev I."/>
        </authorList>
    </citation>
    <scope>NUCLEOTIDE SEQUENCE</scope>
    <source>
        <strain evidence="2">CBS 130266</strain>
    </source>
</reference>
<dbReference type="AlphaFoldDB" id="A0A9P4NGU2"/>
<sequence length="127" mass="14555">MMKSIRAVLFFSYILMTSTHACPSSSVIKPFIADITPTEPRIAQSDCTIVLTFFGQGNCRDQMRREWVCDGICYRDLNSNGLRMTRVCRDCRVSLFDNGDCSGSSVDLLGNDHCWEIHTRRSYQFYC</sequence>
<keyword evidence="1" id="KW-0732">Signal</keyword>
<gene>
    <name evidence="2" type="ORF">EJ08DRAFT_26408</name>
</gene>
<feature type="signal peptide" evidence="1">
    <location>
        <begin position="1"/>
        <end position="21"/>
    </location>
</feature>
<evidence type="ECO:0008006" key="4">
    <source>
        <dbReference type="Google" id="ProtNLM"/>
    </source>
</evidence>